<keyword evidence="3" id="KW-1185">Reference proteome</keyword>
<dbReference type="Gene3D" id="3.40.50.150">
    <property type="entry name" value="Vaccinia Virus protein VP39"/>
    <property type="match status" value="1"/>
</dbReference>
<dbReference type="Proteomes" id="UP000198929">
    <property type="component" value="Unassembled WGS sequence"/>
</dbReference>
<dbReference type="InterPro" id="IPR029063">
    <property type="entry name" value="SAM-dependent_MTases_sf"/>
</dbReference>
<sequence length="224" mass="24951">MLSDADISNHWSGRAAEYHEHHLTKVRFPHYREAWTKVLIQALPPPPARILDAGTGPGYVAELCSDIGYEVVGIDIAPGMLELARKNYPHLEFIETNVVNPQVEGVFDAVVARYVLWTLTDPQRALTRWMELIPAGGLIVAIDANWHPGGQQTEDQRYNADDLAALPLATATSPEPYVELFTRVGLENVTCTELTEIGKLNEIHKVPVGQHTIPQYVFIGRKPK</sequence>
<dbReference type="AlphaFoldDB" id="A0A1H9QSL7"/>
<organism evidence="2 3">
    <name type="scientific">Corynebacterium cystitidis DSM 20524</name>
    <dbReference type="NCBI Taxonomy" id="1121357"/>
    <lineage>
        <taxon>Bacteria</taxon>
        <taxon>Bacillati</taxon>
        <taxon>Actinomycetota</taxon>
        <taxon>Actinomycetes</taxon>
        <taxon>Mycobacteriales</taxon>
        <taxon>Corynebacteriaceae</taxon>
        <taxon>Corynebacterium</taxon>
    </lineage>
</organism>
<evidence type="ECO:0000313" key="2">
    <source>
        <dbReference type="EMBL" id="SER62829.1"/>
    </source>
</evidence>
<feature type="domain" description="Methyltransferase type 11" evidence="1">
    <location>
        <begin position="51"/>
        <end position="140"/>
    </location>
</feature>
<dbReference type="CDD" id="cd02440">
    <property type="entry name" value="AdoMet_MTases"/>
    <property type="match status" value="1"/>
</dbReference>
<name>A0A1H9QSL7_9CORY</name>
<reference evidence="3" key="1">
    <citation type="submission" date="2016-10" db="EMBL/GenBank/DDBJ databases">
        <authorList>
            <person name="Varghese N."/>
            <person name="Submissions S."/>
        </authorList>
    </citation>
    <scope>NUCLEOTIDE SEQUENCE [LARGE SCALE GENOMIC DNA]</scope>
    <source>
        <strain evidence="3">DSM 20524</strain>
    </source>
</reference>
<evidence type="ECO:0000259" key="1">
    <source>
        <dbReference type="Pfam" id="PF08241"/>
    </source>
</evidence>
<keyword evidence="2" id="KW-0808">Transferase</keyword>
<dbReference type="Pfam" id="PF08241">
    <property type="entry name" value="Methyltransf_11"/>
    <property type="match status" value="1"/>
</dbReference>
<dbReference type="InterPro" id="IPR013216">
    <property type="entry name" value="Methyltransf_11"/>
</dbReference>
<accession>A0A1H9QSL7</accession>
<proteinExistence type="predicted"/>
<dbReference type="STRING" id="1121357.SAMN05661109_00637"/>
<dbReference type="SUPFAM" id="SSF53335">
    <property type="entry name" value="S-adenosyl-L-methionine-dependent methyltransferases"/>
    <property type="match status" value="1"/>
</dbReference>
<dbReference type="EMBL" id="FOGQ01000002">
    <property type="protein sequence ID" value="SER62829.1"/>
    <property type="molecule type" value="Genomic_DNA"/>
</dbReference>
<evidence type="ECO:0000313" key="3">
    <source>
        <dbReference type="Proteomes" id="UP000198929"/>
    </source>
</evidence>
<gene>
    <name evidence="2" type="ORF">SAMN05661109_00637</name>
</gene>
<dbReference type="RefSeq" id="WP_157728417.1">
    <property type="nucleotide sequence ID" value="NZ_CP047199.1"/>
</dbReference>
<protein>
    <submittedName>
        <fullName evidence="2">Methyltransferase domain-containing protein</fullName>
    </submittedName>
</protein>
<dbReference type="PANTHER" id="PTHR43861">
    <property type="entry name" value="TRANS-ACONITATE 2-METHYLTRANSFERASE-RELATED"/>
    <property type="match status" value="1"/>
</dbReference>
<dbReference type="GO" id="GO:0032259">
    <property type="term" value="P:methylation"/>
    <property type="evidence" value="ECO:0007669"/>
    <property type="project" value="UniProtKB-KW"/>
</dbReference>
<dbReference type="GO" id="GO:0008757">
    <property type="term" value="F:S-adenosylmethionine-dependent methyltransferase activity"/>
    <property type="evidence" value="ECO:0007669"/>
    <property type="project" value="InterPro"/>
</dbReference>
<keyword evidence="2" id="KW-0489">Methyltransferase</keyword>